<dbReference type="Proteomes" id="UP000492821">
    <property type="component" value="Unassembled WGS sequence"/>
</dbReference>
<dbReference type="WBParaSite" id="Pan_g3737.t1">
    <property type="protein sequence ID" value="Pan_g3737.t1"/>
    <property type="gene ID" value="Pan_g3737"/>
</dbReference>
<organism evidence="1 2">
    <name type="scientific">Panagrellus redivivus</name>
    <name type="common">Microworm</name>
    <dbReference type="NCBI Taxonomy" id="6233"/>
    <lineage>
        <taxon>Eukaryota</taxon>
        <taxon>Metazoa</taxon>
        <taxon>Ecdysozoa</taxon>
        <taxon>Nematoda</taxon>
        <taxon>Chromadorea</taxon>
        <taxon>Rhabditida</taxon>
        <taxon>Tylenchina</taxon>
        <taxon>Panagrolaimomorpha</taxon>
        <taxon>Panagrolaimoidea</taxon>
        <taxon>Panagrolaimidae</taxon>
        <taxon>Panagrellus</taxon>
    </lineage>
</organism>
<reference evidence="1" key="1">
    <citation type="journal article" date="2013" name="Genetics">
        <title>The draft genome and transcriptome of Panagrellus redivivus are shaped by the harsh demands of a free-living lifestyle.</title>
        <authorList>
            <person name="Srinivasan J."/>
            <person name="Dillman A.R."/>
            <person name="Macchietto M.G."/>
            <person name="Heikkinen L."/>
            <person name="Lakso M."/>
            <person name="Fracchia K.M."/>
            <person name="Antoshechkin I."/>
            <person name="Mortazavi A."/>
            <person name="Wong G."/>
            <person name="Sternberg P.W."/>
        </authorList>
    </citation>
    <scope>NUCLEOTIDE SEQUENCE [LARGE SCALE GENOMIC DNA]</scope>
    <source>
        <strain evidence="1">MT8872</strain>
    </source>
</reference>
<protein>
    <submittedName>
        <fullName evidence="2">F-box domain-containing protein</fullName>
    </submittedName>
</protein>
<keyword evidence="1" id="KW-1185">Reference proteome</keyword>
<dbReference type="AlphaFoldDB" id="A0A7E4VVX1"/>
<sequence>MYPLETLPYSLRYRLMELASPAERYRLQLFKGMDIPKPLAITIRKMETVCFHYDDCLKRYSFENNEVMYCDGNLRLINVFNLTSEYFEALSKHLVLMPNSIDIDYSSNSSAFYETLSEMTMASTTRIRIGSGTHMPSYKVLFKAFPKVTRLVFPVSTPTKYVTEILKYQKCKLSYLALLYCYYIPLELFTSDEIYAFMKAQSHDFQLRLCMFHPSDEFISAFRAVVNLNKTNVFYLPLDEKRFRDRQSLKRHSPSQDLEMDFTILPEAKRRKSNE</sequence>
<proteinExistence type="predicted"/>
<reference evidence="2" key="2">
    <citation type="submission" date="2020-10" db="UniProtKB">
        <authorList>
            <consortium name="WormBaseParasite"/>
        </authorList>
    </citation>
    <scope>IDENTIFICATION</scope>
</reference>
<name>A0A7E4VVX1_PANRE</name>
<accession>A0A7E4VVX1</accession>
<evidence type="ECO:0000313" key="1">
    <source>
        <dbReference type="Proteomes" id="UP000492821"/>
    </source>
</evidence>
<evidence type="ECO:0000313" key="2">
    <source>
        <dbReference type="WBParaSite" id="Pan_g3737.t1"/>
    </source>
</evidence>